<reference evidence="2" key="1">
    <citation type="submission" date="2015-11" db="EMBL/GenBank/DDBJ databases">
        <title>De novo transcriptome assembly of four potential Pierce s Disease insect vectors from Arizona vineyards.</title>
        <authorList>
            <person name="Tassone E.E."/>
        </authorList>
    </citation>
    <scope>NUCLEOTIDE SEQUENCE</scope>
</reference>
<feature type="region of interest" description="Disordered" evidence="1">
    <location>
        <begin position="238"/>
        <end position="259"/>
    </location>
</feature>
<dbReference type="AlphaFoldDB" id="A0A1B6END4"/>
<proteinExistence type="predicted"/>
<sequence length="259" mass="29314">QYEGEKGPGPLTPDQIYYIHDQGFPQQVQPNVRPNQDMYHVQHFQIPFDAEHTQQSPESSPPKSNKKKPTDNKHQNQNLHILPQEILTHLHSLSPHLPKGGQIPPHLHPEEIIHYIQPNPQLNLQQQHPPAHYLTPEEIYLYQNPDKSPDVKIHPHSHNIPNQNIANPGRDTIHIHSPSVPTSPSQRVEEILAHLRHQDPHQYPGPVTHFTPHSGPGYRESLLTQPSSHAAVPHGLQNNSHPGFNNNLPINGFPPHPGN</sequence>
<accession>A0A1B6END4</accession>
<evidence type="ECO:0000313" key="2">
    <source>
        <dbReference type="EMBL" id="JAS39435.1"/>
    </source>
</evidence>
<feature type="non-terminal residue" evidence="2">
    <location>
        <position position="259"/>
    </location>
</feature>
<gene>
    <name evidence="2" type="ORF">g.10841</name>
</gene>
<feature type="region of interest" description="Disordered" evidence="1">
    <location>
        <begin position="1"/>
        <end position="37"/>
    </location>
</feature>
<feature type="compositionally biased region" description="Low complexity" evidence="1">
    <location>
        <begin position="25"/>
        <end position="36"/>
    </location>
</feature>
<dbReference type="EMBL" id="GECZ01030334">
    <property type="protein sequence ID" value="JAS39435.1"/>
    <property type="molecule type" value="Transcribed_RNA"/>
</dbReference>
<protein>
    <submittedName>
        <fullName evidence="2">Uncharacterized protein</fullName>
    </submittedName>
</protein>
<name>A0A1B6END4_9HEMI</name>
<feature type="compositionally biased region" description="Polar residues" evidence="1">
    <location>
        <begin position="238"/>
        <end position="249"/>
    </location>
</feature>
<feature type="region of interest" description="Disordered" evidence="1">
    <location>
        <begin position="51"/>
        <end position="74"/>
    </location>
</feature>
<evidence type="ECO:0000256" key="1">
    <source>
        <dbReference type="SAM" id="MobiDB-lite"/>
    </source>
</evidence>
<feature type="non-terminal residue" evidence="2">
    <location>
        <position position="1"/>
    </location>
</feature>
<organism evidence="2">
    <name type="scientific">Cuerna arida</name>
    <dbReference type="NCBI Taxonomy" id="1464854"/>
    <lineage>
        <taxon>Eukaryota</taxon>
        <taxon>Metazoa</taxon>
        <taxon>Ecdysozoa</taxon>
        <taxon>Arthropoda</taxon>
        <taxon>Hexapoda</taxon>
        <taxon>Insecta</taxon>
        <taxon>Pterygota</taxon>
        <taxon>Neoptera</taxon>
        <taxon>Paraneoptera</taxon>
        <taxon>Hemiptera</taxon>
        <taxon>Auchenorrhyncha</taxon>
        <taxon>Membracoidea</taxon>
        <taxon>Cicadellidae</taxon>
        <taxon>Cicadellinae</taxon>
        <taxon>Proconiini</taxon>
        <taxon>Cuerna</taxon>
    </lineage>
</organism>